<keyword evidence="6" id="KW-1185">Reference proteome</keyword>
<keyword evidence="2" id="KW-0418">Kinase</keyword>
<accession>A0ABQ2S632</accession>
<evidence type="ECO:0000256" key="3">
    <source>
        <dbReference type="SAM" id="MobiDB-lite"/>
    </source>
</evidence>
<sequence>MTAGGAPLLVCGHANVETVLRLDTPALDAAGSVLPDGLSLNVSGVGVNLLRGLVALGSAARLLTRLGDDVAGRTVRAELRAHDLRVVPARATAQTLAVTRPDGTHVFHRDPKDHADAPAPHDAFRAALPACRATLMTNVGWTRDLLPAARAAGVPILTDVQELTAPDHSYDQPYLRAADVLLLSAARLPDPAAALRALGARARADVIVAGLGGGGALLWTRDTGGVHHQPPFPVPVRHAGGAGDALAAAFAHFLFTRGLPPQEALRLACAAAALKLRGAGSGEGHATEPEVRALAGGPPGTVGCRTAMCRRMRGDRTRNAAWQRGRPGSGDGRASGTSADARK</sequence>
<dbReference type="Proteomes" id="UP000644548">
    <property type="component" value="Unassembled WGS sequence"/>
</dbReference>
<feature type="domain" description="Carbohydrate kinase PfkB" evidence="4">
    <location>
        <begin position="11"/>
        <end position="283"/>
    </location>
</feature>
<dbReference type="Pfam" id="PF00294">
    <property type="entry name" value="PfkB"/>
    <property type="match status" value="1"/>
</dbReference>
<dbReference type="SUPFAM" id="SSF53613">
    <property type="entry name" value="Ribokinase-like"/>
    <property type="match status" value="1"/>
</dbReference>
<dbReference type="PANTHER" id="PTHR10584:SF166">
    <property type="entry name" value="RIBOKINASE"/>
    <property type="match status" value="1"/>
</dbReference>
<dbReference type="Gene3D" id="3.40.1190.20">
    <property type="match status" value="1"/>
</dbReference>
<reference evidence="6" key="1">
    <citation type="journal article" date="2019" name="Int. J. Syst. Evol. Microbiol.">
        <title>The Global Catalogue of Microorganisms (GCM) 10K type strain sequencing project: providing services to taxonomists for standard genome sequencing and annotation.</title>
        <authorList>
            <consortium name="The Broad Institute Genomics Platform"/>
            <consortium name="The Broad Institute Genome Sequencing Center for Infectious Disease"/>
            <person name="Wu L."/>
            <person name="Ma J."/>
        </authorList>
    </citation>
    <scope>NUCLEOTIDE SEQUENCE [LARGE SCALE GENOMIC DNA]</scope>
    <source>
        <strain evidence="6">JCM 31405</strain>
    </source>
</reference>
<dbReference type="PANTHER" id="PTHR10584">
    <property type="entry name" value="SUGAR KINASE"/>
    <property type="match status" value="1"/>
</dbReference>
<evidence type="ECO:0000313" key="5">
    <source>
        <dbReference type="EMBL" id="GGR94399.1"/>
    </source>
</evidence>
<proteinExistence type="predicted"/>
<feature type="region of interest" description="Disordered" evidence="3">
    <location>
        <begin position="314"/>
        <end position="343"/>
    </location>
</feature>
<dbReference type="InterPro" id="IPR029056">
    <property type="entry name" value="Ribokinase-like"/>
</dbReference>
<dbReference type="EMBL" id="BMQN01000004">
    <property type="protein sequence ID" value="GGR94399.1"/>
    <property type="molecule type" value="Genomic_DNA"/>
</dbReference>
<keyword evidence="1" id="KW-0808">Transferase</keyword>
<organism evidence="5 6">
    <name type="scientific">Deinococcus sedimenti</name>
    <dbReference type="NCBI Taxonomy" id="1867090"/>
    <lineage>
        <taxon>Bacteria</taxon>
        <taxon>Thermotogati</taxon>
        <taxon>Deinococcota</taxon>
        <taxon>Deinococci</taxon>
        <taxon>Deinococcales</taxon>
        <taxon>Deinococcaceae</taxon>
        <taxon>Deinococcus</taxon>
    </lineage>
</organism>
<protein>
    <recommendedName>
        <fullName evidence="4">Carbohydrate kinase PfkB domain-containing protein</fullName>
    </recommendedName>
</protein>
<evidence type="ECO:0000256" key="1">
    <source>
        <dbReference type="ARBA" id="ARBA00022679"/>
    </source>
</evidence>
<evidence type="ECO:0000256" key="2">
    <source>
        <dbReference type="ARBA" id="ARBA00022777"/>
    </source>
</evidence>
<evidence type="ECO:0000313" key="6">
    <source>
        <dbReference type="Proteomes" id="UP000644548"/>
    </source>
</evidence>
<dbReference type="RefSeq" id="WP_189073180.1">
    <property type="nucleotide sequence ID" value="NZ_BMQN01000004.1"/>
</dbReference>
<gene>
    <name evidence="5" type="ORF">GCM10008960_21650</name>
</gene>
<evidence type="ECO:0000259" key="4">
    <source>
        <dbReference type="Pfam" id="PF00294"/>
    </source>
</evidence>
<dbReference type="InterPro" id="IPR011611">
    <property type="entry name" value="PfkB_dom"/>
</dbReference>
<name>A0ABQ2S632_9DEIO</name>
<comment type="caution">
    <text evidence="5">The sequence shown here is derived from an EMBL/GenBank/DDBJ whole genome shotgun (WGS) entry which is preliminary data.</text>
</comment>
<feature type="region of interest" description="Disordered" evidence="3">
    <location>
        <begin position="280"/>
        <end position="299"/>
    </location>
</feature>